<dbReference type="SUPFAM" id="SSF53474">
    <property type="entry name" value="alpha/beta-Hydrolases"/>
    <property type="match status" value="1"/>
</dbReference>
<dbReference type="Proteomes" id="UP000182486">
    <property type="component" value="Unassembled WGS sequence"/>
</dbReference>
<name>A0A1K0F9U3_9ACTN</name>
<proteinExistence type="predicted"/>
<sequence length="186" mass="19543">MITAVLVPGGGYTTQGPLFDLADAVLTARRDAVEPVEWSVPDGLLEVGPEPFVRVHVAAALHRARTAAPHGRPVLIAKSLGSHAAALAADEELPAIWLTPILTDDSVVEAITANRAPQLLIGGTDDRFWMPQAAEATGKQVLQIADADHSLRVPGPVRRYAEVLATVGTAMEDFFAAVTANTDPTG</sequence>
<dbReference type="Gene3D" id="3.40.50.1820">
    <property type="entry name" value="alpha/beta hydrolase"/>
    <property type="match status" value="1"/>
</dbReference>
<protein>
    <recommendedName>
        <fullName evidence="3">Alpha/beta hydrolase</fullName>
    </recommendedName>
</protein>
<dbReference type="AlphaFoldDB" id="A0A1K0F9U3"/>
<comment type="caution">
    <text evidence="1">The sequence shown here is derived from an EMBL/GenBank/DDBJ whole genome shotgun (WGS) entry which is preliminary data.</text>
</comment>
<gene>
    <name evidence="1" type="ORF">BG844_37240</name>
</gene>
<keyword evidence="2" id="KW-1185">Reference proteome</keyword>
<accession>A0A1K0F9U3</accession>
<evidence type="ECO:0000313" key="2">
    <source>
        <dbReference type="Proteomes" id="UP000182486"/>
    </source>
</evidence>
<dbReference type="RefSeq" id="WP_071810169.1">
    <property type="nucleotide sequence ID" value="NZ_MEIA01000562.1"/>
</dbReference>
<dbReference type="EMBL" id="MEIA01000562">
    <property type="protein sequence ID" value="OJF09504.1"/>
    <property type="molecule type" value="Genomic_DNA"/>
</dbReference>
<evidence type="ECO:0000313" key="1">
    <source>
        <dbReference type="EMBL" id="OJF09504.1"/>
    </source>
</evidence>
<dbReference type="InterPro" id="IPR029058">
    <property type="entry name" value="AB_hydrolase_fold"/>
</dbReference>
<evidence type="ECO:0008006" key="3">
    <source>
        <dbReference type="Google" id="ProtNLM"/>
    </source>
</evidence>
<reference evidence="1 2" key="1">
    <citation type="submission" date="2016-09" db="EMBL/GenBank/DDBJ databases">
        <title>Couchioplanes caeruleus draft genome sequence.</title>
        <authorList>
            <person name="Sheehan J."/>
            <person name="Caffrey P."/>
        </authorList>
    </citation>
    <scope>NUCLEOTIDE SEQUENCE [LARGE SCALE GENOMIC DNA]</scope>
    <source>
        <strain evidence="1 2">DSM 43634</strain>
    </source>
</reference>
<organism evidence="1 2">
    <name type="scientific">Couchioplanes caeruleus subsp. caeruleus</name>
    <dbReference type="NCBI Taxonomy" id="56427"/>
    <lineage>
        <taxon>Bacteria</taxon>
        <taxon>Bacillati</taxon>
        <taxon>Actinomycetota</taxon>
        <taxon>Actinomycetes</taxon>
        <taxon>Micromonosporales</taxon>
        <taxon>Micromonosporaceae</taxon>
        <taxon>Couchioplanes</taxon>
    </lineage>
</organism>